<gene>
    <name evidence="1" type="ORF">MRB53_011235</name>
</gene>
<accession>A0ACC2LUD6</accession>
<dbReference type="Proteomes" id="UP001234297">
    <property type="component" value="Chromosome 3"/>
</dbReference>
<reference evidence="1 2" key="1">
    <citation type="journal article" date="2022" name="Hortic Res">
        <title>A haplotype resolved chromosomal level avocado genome allows analysis of novel avocado genes.</title>
        <authorList>
            <person name="Nath O."/>
            <person name="Fletcher S.J."/>
            <person name="Hayward A."/>
            <person name="Shaw L.M."/>
            <person name="Masouleh A.K."/>
            <person name="Furtado A."/>
            <person name="Henry R.J."/>
            <person name="Mitter N."/>
        </authorList>
    </citation>
    <scope>NUCLEOTIDE SEQUENCE [LARGE SCALE GENOMIC DNA]</scope>
    <source>
        <strain evidence="2">cv. Hass</strain>
    </source>
</reference>
<organism evidence="1 2">
    <name type="scientific">Persea americana</name>
    <name type="common">Avocado</name>
    <dbReference type="NCBI Taxonomy" id="3435"/>
    <lineage>
        <taxon>Eukaryota</taxon>
        <taxon>Viridiplantae</taxon>
        <taxon>Streptophyta</taxon>
        <taxon>Embryophyta</taxon>
        <taxon>Tracheophyta</taxon>
        <taxon>Spermatophyta</taxon>
        <taxon>Magnoliopsida</taxon>
        <taxon>Magnoliidae</taxon>
        <taxon>Laurales</taxon>
        <taxon>Lauraceae</taxon>
        <taxon>Persea</taxon>
    </lineage>
</organism>
<evidence type="ECO:0000313" key="2">
    <source>
        <dbReference type="Proteomes" id="UP001234297"/>
    </source>
</evidence>
<sequence>MICEQIIRAKKVMSKVAVLTVAGSAIGIVDLPIKKQSDHCNLNLLLIGYLFAVWGSFALGLSLLLFSLILPRVPNLVLVVKILVWVDLILLYIALSLMLMLGIHGIS</sequence>
<proteinExistence type="predicted"/>
<protein>
    <submittedName>
        <fullName evidence="1">Uncharacterized protein</fullName>
    </submittedName>
</protein>
<dbReference type="EMBL" id="CM056811">
    <property type="protein sequence ID" value="KAJ8636968.1"/>
    <property type="molecule type" value="Genomic_DNA"/>
</dbReference>
<keyword evidence="2" id="KW-1185">Reference proteome</keyword>
<name>A0ACC2LUD6_PERAE</name>
<evidence type="ECO:0000313" key="1">
    <source>
        <dbReference type="EMBL" id="KAJ8636968.1"/>
    </source>
</evidence>
<comment type="caution">
    <text evidence="1">The sequence shown here is derived from an EMBL/GenBank/DDBJ whole genome shotgun (WGS) entry which is preliminary data.</text>
</comment>